<dbReference type="eggNOG" id="ENOG502SXT7">
    <property type="taxonomic scope" value="Eukaryota"/>
</dbReference>
<reference evidence="2 3" key="1">
    <citation type="journal article" date="2008" name="Nat. Biotechnol.">
        <title>Genome sequencing and analysis of the biomass-degrading fungus Trichoderma reesei (syn. Hypocrea jecorina).</title>
        <authorList>
            <person name="Martinez D."/>
            <person name="Berka R.M."/>
            <person name="Henrissat B."/>
            <person name="Saloheimo M."/>
            <person name="Arvas M."/>
            <person name="Baker S.E."/>
            <person name="Chapman J."/>
            <person name="Chertkov O."/>
            <person name="Coutinho P.M."/>
            <person name="Cullen D."/>
            <person name="Danchin E.G."/>
            <person name="Grigoriev I.V."/>
            <person name="Harris P."/>
            <person name="Jackson M."/>
            <person name="Kubicek C.P."/>
            <person name="Han C.S."/>
            <person name="Ho I."/>
            <person name="Larrondo L.F."/>
            <person name="de Leon A.L."/>
            <person name="Magnuson J.K."/>
            <person name="Merino S."/>
            <person name="Misra M."/>
            <person name="Nelson B."/>
            <person name="Putnam N."/>
            <person name="Robbertse B."/>
            <person name="Salamov A.A."/>
            <person name="Schmoll M."/>
            <person name="Terry A."/>
            <person name="Thayer N."/>
            <person name="Westerholm-Parvinen A."/>
            <person name="Schoch C.L."/>
            <person name="Yao J."/>
            <person name="Barabote R."/>
            <person name="Nelson M.A."/>
            <person name="Detter C."/>
            <person name="Bruce D."/>
            <person name="Kuske C.R."/>
            <person name="Xie G."/>
            <person name="Richardson P."/>
            <person name="Rokhsar D.S."/>
            <person name="Lucas S.M."/>
            <person name="Rubin E.M."/>
            <person name="Dunn-Coleman N."/>
            <person name="Ward M."/>
            <person name="Brettin T.S."/>
        </authorList>
    </citation>
    <scope>NUCLEOTIDE SEQUENCE [LARGE SCALE GENOMIC DNA]</scope>
    <source>
        <strain evidence="2 3">QM6a</strain>
    </source>
</reference>
<name>G0RUX3_HYPJQ</name>
<dbReference type="GeneID" id="18482361"/>
<dbReference type="AlphaFoldDB" id="G0RUX3"/>
<dbReference type="HOGENOM" id="CLU_070615_0_0_1"/>
<dbReference type="Gene3D" id="3.30.160.60">
    <property type="entry name" value="Classic Zinc Finger"/>
    <property type="match status" value="1"/>
</dbReference>
<feature type="region of interest" description="Disordered" evidence="1">
    <location>
        <begin position="113"/>
        <end position="137"/>
    </location>
</feature>
<dbReference type="EMBL" id="GL985082">
    <property type="protein sequence ID" value="EGR45077.1"/>
    <property type="molecule type" value="Genomic_DNA"/>
</dbReference>
<evidence type="ECO:0000256" key="1">
    <source>
        <dbReference type="SAM" id="MobiDB-lite"/>
    </source>
</evidence>
<proteinExistence type="predicted"/>
<dbReference type="OrthoDB" id="2687452at2759"/>
<feature type="region of interest" description="Disordered" evidence="1">
    <location>
        <begin position="56"/>
        <end position="93"/>
    </location>
</feature>
<feature type="compositionally biased region" description="Low complexity" evidence="1">
    <location>
        <begin position="62"/>
        <end position="86"/>
    </location>
</feature>
<dbReference type="Proteomes" id="UP000008984">
    <property type="component" value="Unassembled WGS sequence"/>
</dbReference>
<organism evidence="3">
    <name type="scientific">Hypocrea jecorina (strain QM6a)</name>
    <name type="common">Trichoderma reesei</name>
    <dbReference type="NCBI Taxonomy" id="431241"/>
    <lineage>
        <taxon>Eukaryota</taxon>
        <taxon>Fungi</taxon>
        <taxon>Dikarya</taxon>
        <taxon>Ascomycota</taxon>
        <taxon>Pezizomycotina</taxon>
        <taxon>Sordariomycetes</taxon>
        <taxon>Hypocreomycetidae</taxon>
        <taxon>Hypocreales</taxon>
        <taxon>Hypocreaceae</taxon>
        <taxon>Trichoderma</taxon>
    </lineage>
</organism>
<protein>
    <submittedName>
        <fullName evidence="2">Predicted protein</fullName>
    </submittedName>
</protein>
<evidence type="ECO:0000313" key="3">
    <source>
        <dbReference type="Proteomes" id="UP000008984"/>
    </source>
</evidence>
<keyword evidence="3" id="KW-1185">Reference proteome</keyword>
<sequence>MADDDLQFSSYSQLCMDARLYDESLMYEEAQMFEDNLPYGDWFSFDINSNTIMAGTPELCDSQPVSQSGGSEGGSEASSPATPTSTDSFFAHQTSPATSSSYFPSYASASTPASSAYSSPDATPSQEVASPSESPTFASSGRDYPVCCLHPGCDAKPFKRRADLDRHYKHKHAPSSQKDSYHCDYARCGRRRDPFHRRDHFRDHLRDFHKEDIEKRGVAAKEDWFEGRNASHTWWRCTKCLKRVYISRQGQSERRYAGESNRKRREAQIRTRALIGFDHSGVINHLHPPTHHPPLPLPPPPSDYLHDIPPNRSCSLWTDCAPFRQSFDFYIYRHTIT</sequence>
<dbReference type="RefSeq" id="XP_006968988.1">
    <property type="nucleotide sequence ID" value="XM_006968926.1"/>
</dbReference>
<evidence type="ECO:0000313" key="2">
    <source>
        <dbReference type="EMBL" id="EGR45077.1"/>
    </source>
</evidence>
<gene>
    <name evidence="2" type="ORF">TRIREDRAFT_111567</name>
</gene>
<feature type="compositionally biased region" description="Polar residues" evidence="1">
    <location>
        <begin position="126"/>
        <end position="137"/>
    </location>
</feature>
<dbReference type="VEuPathDB" id="FungiDB:TRIREDRAFT_111567"/>
<feature type="compositionally biased region" description="Low complexity" evidence="1">
    <location>
        <begin position="113"/>
        <end position="125"/>
    </location>
</feature>
<dbReference type="KEGG" id="tre:TRIREDRAFT_111567"/>
<accession>G0RUX3</accession>